<keyword evidence="2" id="KW-1185">Reference proteome</keyword>
<protein>
    <submittedName>
        <fullName evidence="1">Uncharacterized protein</fullName>
    </submittedName>
</protein>
<evidence type="ECO:0000313" key="2">
    <source>
        <dbReference type="Proteomes" id="UP001152766"/>
    </source>
</evidence>
<dbReference type="Proteomes" id="UP001152766">
    <property type="component" value="Unassembled WGS sequence"/>
</dbReference>
<sequence>MKPRWLSAARRLGWPAALATLLTLAAVAGAAWLPREQQRLETERHRIAARRAALQPRAAASAPAEDGATLAASLPPDSARQARTAALLSLAAELGLPWPRSEFRYQADRELGLAQYRVAMQLSGRYAALRSFVAEALKRDPALALESLRLRRDADGQLKAELAWVLHMQAAK</sequence>
<evidence type="ECO:0000313" key="1">
    <source>
        <dbReference type="EMBL" id="MDG0863349.1"/>
    </source>
</evidence>
<dbReference type="EMBL" id="SGUG01000017">
    <property type="protein sequence ID" value="MDG0863349.1"/>
    <property type="molecule type" value="Genomic_DNA"/>
</dbReference>
<gene>
    <name evidence="1" type="ORF">EXJ73_12820</name>
</gene>
<proteinExistence type="predicted"/>
<reference evidence="1" key="1">
    <citation type="submission" date="2019-02" db="EMBL/GenBank/DDBJ databases">
        <title>Draft genome of the type strain Pelomonas aquatica CCUG 52575T.</title>
        <authorList>
            <person name="Gomila M."/>
            <person name="Lalucat J."/>
        </authorList>
    </citation>
    <scope>NUCLEOTIDE SEQUENCE</scope>
    <source>
        <strain evidence="1">CCUG 52575</strain>
    </source>
</reference>
<name>A0A9X4LIL6_9BURK</name>
<accession>A0A9X4LIL6</accession>
<comment type="caution">
    <text evidence="1">The sequence shown here is derived from an EMBL/GenBank/DDBJ whole genome shotgun (WGS) entry which is preliminary data.</text>
</comment>
<organism evidence="1 2">
    <name type="scientific">Pelomonas aquatica</name>
    <dbReference type="NCBI Taxonomy" id="431058"/>
    <lineage>
        <taxon>Bacteria</taxon>
        <taxon>Pseudomonadati</taxon>
        <taxon>Pseudomonadota</taxon>
        <taxon>Betaproteobacteria</taxon>
        <taxon>Burkholderiales</taxon>
        <taxon>Sphaerotilaceae</taxon>
        <taxon>Roseateles</taxon>
    </lineage>
</organism>
<dbReference type="RefSeq" id="WP_268148060.1">
    <property type="nucleotide sequence ID" value="NZ_JAPPUW010000003.1"/>
</dbReference>
<dbReference type="AlphaFoldDB" id="A0A9X4LIL6"/>